<protein>
    <submittedName>
        <fullName evidence="1">Uncharacterized protein</fullName>
    </submittedName>
</protein>
<evidence type="ECO:0000313" key="2">
    <source>
        <dbReference type="Proteomes" id="UP000281955"/>
    </source>
</evidence>
<accession>A0A420XQ04</accession>
<reference evidence="1 2" key="1">
    <citation type="submission" date="2018-10" db="EMBL/GenBank/DDBJ databases">
        <title>Genomic Encyclopedia of Archaeal and Bacterial Type Strains, Phase II (KMG-II): from individual species to whole genera.</title>
        <authorList>
            <person name="Goeker M."/>
        </authorList>
    </citation>
    <scope>NUCLEOTIDE SEQUENCE [LARGE SCALE GENOMIC DNA]</scope>
    <source>
        <strain evidence="1 2">RP-AC37</strain>
    </source>
</reference>
<dbReference type="InParanoid" id="A0A420XQ04"/>
<dbReference type="Proteomes" id="UP000281955">
    <property type="component" value="Unassembled WGS sequence"/>
</dbReference>
<organism evidence="1 2">
    <name type="scientific">Motilibacter peucedani</name>
    <dbReference type="NCBI Taxonomy" id="598650"/>
    <lineage>
        <taxon>Bacteria</taxon>
        <taxon>Bacillati</taxon>
        <taxon>Actinomycetota</taxon>
        <taxon>Actinomycetes</taxon>
        <taxon>Motilibacterales</taxon>
        <taxon>Motilibacteraceae</taxon>
        <taxon>Motilibacter</taxon>
    </lineage>
</organism>
<keyword evidence="2" id="KW-1185">Reference proteome</keyword>
<evidence type="ECO:0000313" key="1">
    <source>
        <dbReference type="EMBL" id="RKS75316.1"/>
    </source>
</evidence>
<dbReference type="EMBL" id="RBWV01000011">
    <property type="protein sequence ID" value="RKS75316.1"/>
    <property type="molecule type" value="Genomic_DNA"/>
</dbReference>
<sequence>MIEVDPTDPALMDALRVYAAWSICVEIHGDGPGLLASMDDSGRSICAELTVTEAQDWRSSVNGCVAIEPLEDTHRRRRQSRWRLWRRRQ</sequence>
<proteinExistence type="predicted"/>
<dbReference type="AlphaFoldDB" id="A0A420XQ04"/>
<name>A0A420XQ04_9ACTN</name>
<comment type="caution">
    <text evidence="1">The sequence shown here is derived from an EMBL/GenBank/DDBJ whole genome shotgun (WGS) entry which is preliminary data.</text>
</comment>
<gene>
    <name evidence="1" type="ORF">CLV35_1776</name>
</gene>